<feature type="region of interest" description="Disordered" evidence="4">
    <location>
        <begin position="1"/>
        <end position="122"/>
    </location>
</feature>
<comment type="caution">
    <text evidence="8">The sequence shown here is derived from an EMBL/GenBank/DDBJ whole genome shotgun (WGS) entry which is preliminary data.</text>
</comment>
<dbReference type="Pfam" id="PF06244">
    <property type="entry name" value="Ccdc124"/>
    <property type="match status" value="1"/>
</dbReference>
<reference evidence="8" key="1">
    <citation type="journal article" date="2023" name="Mol. Phylogenet. Evol.">
        <title>Genome-scale phylogeny and comparative genomics of the fungal order Sordariales.</title>
        <authorList>
            <person name="Hensen N."/>
            <person name="Bonometti L."/>
            <person name="Westerberg I."/>
            <person name="Brannstrom I.O."/>
            <person name="Guillou S."/>
            <person name="Cros-Aarteil S."/>
            <person name="Calhoun S."/>
            <person name="Haridas S."/>
            <person name="Kuo A."/>
            <person name="Mondo S."/>
            <person name="Pangilinan J."/>
            <person name="Riley R."/>
            <person name="LaButti K."/>
            <person name="Andreopoulos B."/>
            <person name="Lipzen A."/>
            <person name="Chen C."/>
            <person name="Yan M."/>
            <person name="Daum C."/>
            <person name="Ng V."/>
            <person name="Clum A."/>
            <person name="Steindorff A."/>
            <person name="Ohm R.A."/>
            <person name="Martin F."/>
            <person name="Silar P."/>
            <person name="Natvig D.O."/>
            <person name="Lalanne C."/>
            <person name="Gautier V."/>
            <person name="Ament-Velasquez S.L."/>
            <person name="Kruys A."/>
            <person name="Hutchinson M.I."/>
            <person name="Powell A.J."/>
            <person name="Barry K."/>
            <person name="Miller A.N."/>
            <person name="Grigoriev I.V."/>
            <person name="Debuchy R."/>
            <person name="Gladieux P."/>
            <person name="Hiltunen Thoren M."/>
            <person name="Johannesson H."/>
        </authorList>
    </citation>
    <scope>NUCLEOTIDE SEQUENCE</scope>
    <source>
        <strain evidence="8">PSN324</strain>
    </source>
</reference>
<accession>A0AAV9HSI7</accession>
<reference evidence="8" key="2">
    <citation type="submission" date="2023-06" db="EMBL/GenBank/DDBJ databases">
        <authorList>
            <consortium name="Lawrence Berkeley National Laboratory"/>
            <person name="Mondo S.J."/>
            <person name="Hensen N."/>
            <person name="Bonometti L."/>
            <person name="Westerberg I."/>
            <person name="Brannstrom I.O."/>
            <person name="Guillou S."/>
            <person name="Cros-Aarteil S."/>
            <person name="Calhoun S."/>
            <person name="Haridas S."/>
            <person name="Kuo A."/>
            <person name="Pangilinan J."/>
            <person name="Riley R."/>
            <person name="Labutti K."/>
            <person name="Andreopoulos B."/>
            <person name="Lipzen A."/>
            <person name="Chen C."/>
            <person name="Yanf M."/>
            <person name="Daum C."/>
            <person name="Ng V."/>
            <person name="Clum A."/>
            <person name="Steindorff A."/>
            <person name="Ohm R."/>
            <person name="Martin F."/>
            <person name="Silar P."/>
            <person name="Natvig D."/>
            <person name="Lalanne C."/>
            <person name="Gautier V."/>
            <person name="Ament-Velasquez S.L."/>
            <person name="Kruys A."/>
            <person name="Hutchinson M.I."/>
            <person name="Powell A.J."/>
            <person name="Barry K."/>
            <person name="Miller A.N."/>
            <person name="Grigoriev I.V."/>
            <person name="Debuchy R."/>
            <person name="Gladieux P."/>
            <person name="Thoren M.H."/>
            <person name="Johannesson H."/>
        </authorList>
    </citation>
    <scope>NUCLEOTIDE SEQUENCE</scope>
    <source>
        <strain evidence="8">PSN324</strain>
    </source>
</reference>
<feature type="compositionally biased region" description="Polar residues" evidence="4">
    <location>
        <begin position="392"/>
        <end position="401"/>
    </location>
</feature>
<dbReference type="Proteomes" id="UP001321749">
    <property type="component" value="Unassembled WGS sequence"/>
</dbReference>
<gene>
    <name evidence="8" type="ORF">QBC42DRAFT_337380</name>
</gene>
<evidence type="ECO:0000256" key="3">
    <source>
        <dbReference type="SAM" id="Coils"/>
    </source>
</evidence>
<protein>
    <recommendedName>
        <fullName evidence="10">UBC core domain-containing protein</fullName>
    </recommendedName>
</protein>
<feature type="domain" description="LSO1/LSO2" evidence="7">
    <location>
        <begin position="12"/>
        <end position="79"/>
    </location>
</feature>
<dbReference type="InterPro" id="IPR054413">
    <property type="entry name" value="LSO1/2"/>
</dbReference>
<feature type="domain" description="Coiled-coil" evidence="6">
    <location>
        <begin position="118"/>
        <end position="196"/>
    </location>
</feature>
<dbReference type="AlphaFoldDB" id="A0AAV9HSI7"/>
<comment type="similarity">
    <text evidence="1">Belongs to the CCDC124 family.</text>
</comment>
<keyword evidence="9" id="KW-1185">Reference proteome</keyword>
<evidence type="ECO:0000313" key="8">
    <source>
        <dbReference type="EMBL" id="KAK4463691.1"/>
    </source>
</evidence>
<feature type="compositionally biased region" description="Basic and acidic residues" evidence="4">
    <location>
        <begin position="355"/>
        <end position="365"/>
    </location>
</feature>
<feature type="region of interest" description="Disordered" evidence="4">
    <location>
        <begin position="333"/>
        <end position="412"/>
    </location>
</feature>
<dbReference type="PANTHER" id="PTHR21680">
    <property type="entry name" value="COILED-COIL DOMAIN-CONTAINING PROTEIN 124"/>
    <property type="match status" value="1"/>
</dbReference>
<evidence type="ECO:0000259" key="5">
    <source>
        <dbReference type="Pfam" id="PF00179"/>
    </source>
</evidence>
<feature type="compositionally biased region" description="Basic and acidic residues" evidence="4">
    <location>
        <begin position="34"/>
        <end position="82"/>
    </location>
</feature>
<sequence>MGNTRKGGLLDSKKAAGQARKAETAAKKAAAADAQREAEEAEKWEKGAKSNAKKESEAQKKAEAAKKKAEREALLAEEEKNTPGRSNPKNTKTAVKKSKGLDLSQLDDDHSGSKGLPSLSATGIDNALDALSLAGPSDTKIDRHPERRVKAALAAFEERRLKEMEADGSGAGLRMNQRKERIRKEFEKSPENPMNQLSARYDATKEELAQLKAQERDRIDAALKQASPPGVFVSLTPGDPSLWSGVIFVRRGPYATAILRFQISFPDAYPALPPLVTFSTDMFHPLITPLTTYMYTTDVQEGGTVSATDEERLPPGGFSLRCGFPGWFGRGRRREAVRDREEETTTSPPPPLPPRRVEGENRDETPPPPLPPRSLNHSEGHVVAVGGATPGSVASESTAVTSRAGGRARREASTYEVLEYIRSTFDDADVLDSVPLEAAGNPGAWHAWRTHRRALERRGGVWSPSQSVDGSRRGSVVTVATPTTSAERLVMSRSATPSARRPEEWNWEGVWHERVKRGVATSLSEAVLFGGAGMADEVINFLNMDEAEVDETKQNLLRTLGAVV</sequence>
<evidence type="ECO:0000313" key="9">
    <source>
        <dbReference type="Proteomes" id="UP001321749"/>
    </source>
</evidence>
<dbReference type="Pfam" id="PF22048">
    <property type="entry name" value="LSO1_2-like"/>
    <property type="match status" value="1"/>
</dbReference>
<evidence type="ECO:0000259" key="7">
    <source>
        <dbReference type="Pfam" id="PF22048"/>
    </source>
</evidence>
<dbReference type="InterPro" id="IPR016135">
    <property type="entry name" value="UBQ-conjugating_enzyme/RWD"/>
</dbReference>
<dbReference type="Pfam" id="PF00179">
    <property type="entry name" value="UQ_con"/>
    <property type="match status" value="1"/>
</dbReference>
<feature type="coiled-coil region" evidence="3">
    <location>
        <begin position="194"/>
        <end position="225"/>
    </location>
</feature>
<dbReference type="EMBL" id="MU864956">
    <property type="protein sequence ID" value="KAK4463691.1"/>
    <property type="molecule type" value="Genomic_DNA"/>
</dbReference>
<dbReference type="CDD" id="cd23814">
    <property type="entry name" value="UEV_AKTIP"/>
    <property type="match status" value="1"/>
</dbReference>
<feature type="domain" description="UBC core" evidence="5">
    <location>
        <begin position="223"/>
        <end position="288"/>
    </location>
</feature>
<proteinExistence type="inferred from homology"/>
<name>A0AAV9HSI7_9PEZI</name>
<evidence type="ECO:0000256" key="1">
    <source>
        <dbReference type="ARBA" id="ARBA00008296"/>
    </source>
</evidence>
<dbReference type="InterPro" id="IPR010422">
    <property type="entry name" value="Ccdc124/Oxs1"/>
</dbReference>
<dbReference type="InterPro" id="IPR000608">
    <property type="entry name" value="UBC"/>
</dbReference>
<feature type="compositionally biased region" description="Basic and acidic residues" evidence="4">
    <location>
        <begin position="334"/>
        <end position="343"/>
    </location>
</feature>
<evidence type="ECO:0000256" key="4">
    <source>
        <dbReference type="SAM" id="MobiDB-lite"/>
    </source>
</evidence>
<evidence type="ECO:0008006" key="10">
    <source>
        <dbReference type="Google" id="ProtNLM"/>
    </source>
</evidence>
<dbReference type="GO" id="GO:0005634">
    <property type="term" value="C:nucleus"/>
    <property type="evidence" value="ECO:0007669"/>
    <property type="project" value="TreeGrafter"/>
</dbReference>
<keyword evidence="2 3" id="KW-0175">Coiled coil</keyword>
<evidence type="ECO:0000259" key="6">
    <source>
        <dbReference type="Pfam" id="PF06244"/>
    </source>
</evidence>
<dbReference type="GO" id="GO:0003713">
    <property type="term" value="F:transcription coactivator activity"/>
    <property type="evidence" value="ECO:0007669"/>
    <property type="project" value="TreeGrafter"/>
</dbReference>
<dbReference type="Gene3D" id="3.10.110.10">
    <property type="entry name" value="Ubiquitin Conjugating Enzyme"/>
    <property type="match status" value="1"/>
</dbReference>
<dbReference type="GO" id="GO:0006366">
    <property type="term" value="P:transcription by RNA polymerase II"/>
    <property type="evidence" value="ECO:0007669"/>
    <property type="project" value="TreeGrafter"/>
</dbReference>
<organism evidence="8 9">
    <name type="scientific">Cladorrhinum samala</name>
    <dbReference type="NCBI Taxonomy" id="585594"/>
    <lineage>
        <taxon>Eukaryota</taxon>
        <taxon>Fungi</taxon>
        <taxon>Dikarya</taxon>
        <taxon>Ascomycota</taxon>
        <taxon>Pezizomycotina</taxon>
        <taxon>Sordariomycetes</taxon>
        <taxon>Sordariomycetidae</taxon>
        <taxon>Sordariales</taxon>
        <taxon>Podosporaceae</taxon>
        <taxon>Cladorrhinum</taxon>
    </lineage>
</organism>
<dbReference type="SUPFAM" id="SSF54495">
    <property type="entry name" value="UBC-like"/>
    <property type="match status" value="1"/>
</dbReference>
<dbReference type="PANTHER" id="PTHR21680:SF0">
    <property type="entry name" value="COILED-COIL DOMAIN-CONTAINING PROTEIN 124"/>
    <property type="match status" value="1"/>
</dbReference>
<dbReference type="InterPro" id="IPR054414">
    <property type="entry name" value="Ccdc124/Oxs1_C"/>
</dbReference>
<evidence type="ECO:0000256" key="2">
    <source>
        <dbReference type="ARBA" id="ARBA00023054"/>
    </source>
</evidence>
<feature type="compositionally biased region" description="Polar residues" evidence="4">
    <location>
        <begin position="83"/>
        <end position="93"/>
    </location>
</feature>